<organism evidence="2 3">
    <name type="scientific">Candidatus Kurthia intestinigallinarum</name>
    <dbReference type="NCBI Taxonomy" id="1562256"/>
    <lineage>
        <taxon>Bacteria</taxon>
        <taxon>Bacillati</taxon>
        <taxon>Bacillota</taxon>
        <taxon>Bacilli</taxon>
        <taxon>Bacillales</taxon>
        <taxon>Caryophanaceae</taxon>
        <taxon>Kurthia</taxon>
    </lineage>
</organism>
<dbReference type="InterPro" id="IPR023089">
    <property type="entry name" value="YozE_SAM-like"/>
</dbReference>
<dbReference type="SUPFAM" id="SSF140652">
    <property type="entry name" value="YozE-like"/>
    <property type="match status" value="1"/>
</dbReference>
<evidence type="ECO:0000259" key="1">
    <source>
        <dbReference type="Pfam" id="PF06855"/>
    </source>
</evidence>
<protein>
    <recommendedName>
        <fullName evidence="1">YozE SAM-like domain-containing protein</fullName>
    </recommendedName>
</protein>
<name>A0A433RSH9_9BACL</name>
<dbReference type="OrthoDB" id="2242851at2"/>
<dbReference type="NCBIfam" id="NF010193">
    <property type="entry name" value="PRK13672.1"/>
    <property type="match status" value="1"/>
</dbReference>
<dbReference type="Pfam" id="PF06855">
    <property type="entry name" value="YozE_SAM_like"/>
    <property type="match status" value="1"/>
</dbReference>
<dbReference type="AlphaFoldDB" id="A0A433RSH9"/>
<dbReference type="Proteomes" id="UP000288623">
    <property type="component" value="Unassembled WGS sequence"/>
</dbReference>
<dbReference type="Gene3D" id="1.10.150.260">
    <property type="entry name" value="YozE SAM-like"/>
    <property type="match status" value="1"/>
</dbReference>
<dbReference type="RefSeq" id="WP_020189750.1">
    <property type="nucleotide sequence ID" value="NZ_JTFC01000031.1"/>
</dbReference>
<feature type="domain" description="YozE SAM-like" evidence="1">
    <location>
        <begin position="4"/>
        <end position="68"/>
    </location>
</feature>
<comment type="caution">
    <text evidence="2">The sequence shown here is derived from an EMBL/GenBank/DDBJ whole genome shotgun (WGS) entry which is preliminary data.</text>
</comment>
<reference evidence="2 3" key="1">
    <citation type="submission" date="2014-11" db="EMBL/GenBank/DDBJ databases">
        <title>Genome sequence and analysis of novel Kurthia sp.</title>
        <authorList>
            <person name="Lawson J.N."/>
            <person name="Gonzalez J.E."/>
            <person name="Rinauldi L."/>
            <person name="Xuan Z."/>
            <person name="Firman A."/>
            <person name="Shaddox L."/>
            <person name="Trudeau A."/>
            <person name="Shah S."/>
            <person name="Reiman D."/>
        </authorList>
    </citation>
    <scope>NUCLEOTIDE SEQUENCE [LARGE SCALE GENOMIC DNA]</scope>
    <source>
        <strain evidence="2 3">3B1D</strain>
    </source>
</reference>
<keyword evidence="3" id="KW-1185">Reference proteome</keyword>
<gene>
    <name evidence="2" type="ORF">QI30_09140</name>
</gene>
<dbReference type="InterPro" id="IPR036806">
    <property type="entry name" value="YozE_SAM-like_sf"/>
</dbReference>
<evidence type="ECO:0000313" key="2">
    <source>
        <dbReference type="EMBL" id="RUS55113.1"/>
    </source>
</evidence>
<dbReference type="EMBL" id="JTFC01000031">
    <property type="protein sequence ID" value="RUS55113.1"/>
    <property type="molecule type" value="Genomic_DNA"/>
</dbReference>
<sequence length="74" mass="8765">MQPSFYLYVLTFRGASDEYGVFAEAAFNDHAFPKQEMDFEKISLYIEELADDDLNAATFDHLWAMYEEKYIVEY</sequence>
<proteinExistence type="predicted"/>
<accession>A0A433RSH9</accession>
<evidence type="ECO:0000313" key="3">
    <source>
        <dbReference type="Proteomes" id="UP000288623"/>
    </source>
</evidence>